<evidence type="ECO:0000313" key="4">
    <source>
        <dbReference type="Proteomes" id="UP000272778"/>
    </source>
</evidence>
<organism evidence="3 4">
    <name type="scientific">Paraburkholderia dinghuensis</name>
    <dbReference type="NCBI Taxonomy" id="2305225"/>
    <lineage>
        <taxon>Bacteria</taxon>
        <taxon>Pseudomonadati</taxon>
        <taxon>Pseudomonadota</taxon>
        <taxon>Betaproteobacteria</taxon>
        <taxon>Burkholderiales</taxon>
        <taxon>Burkholderiaceae</taxon>
        <taxon>Paraburkholderia</taxon>
    </lineage>
</organism>
<dbReference type="Proteomes" id="UP000272778">
    <property type="component" value="Unassembled WGS sequence"/>
</dbReference>
<dbReference type="AlphaFoldDB" id="A0A3N6NLS1"/>
<accession>A0A3N6NLS1</accession>
<sequence length="79" mass="8942">MADEILTPDFRLDLSGEPCPYPVVATLETMPNLQPGEVLEVLSDCPQSINSIPADVQRYGYRVLKIEQHGPTILYWIQR</sequence>
<comment type="similarity">
    <text evidence="1">Belongs to the sulfur carrier protein TusA family.</text>
</comment>
<evidence type="ECO:0000259" key="2">
    <source>
        <dbReference type="PROSITE" id="PS01148"/>
    </source>
</evidence>
<dbReference type="GO" id="GO:0016740">
    <property type="term" value="F:transferase activity"/>
    <property type="evidence" value="ECO:0007669"/>
    <property type="project" value="UniProtKB-KW"/>
</dbReference>
<dbReference type="PROSITE" id="PS01148">
    <property type="entry name" value="UPF0033"/>
    <property type="match status" value="1"/>
</dbReference>
<name>A0A3N6NLS1_9BURK</name>
<dbReference type="PANTHER" id="PTHR33279:SF6">
    <property type="entry name" value="SULFUR CARRIER PROTEIN YEDF-RELATED"/>
    <property type="match status" value="1"/>
</dbReference>
<dbReference type="InterPro" id="IPR001455">
    <property type="entry name" value="TusA-like"/>
</dbReference>
<dbReference type="NCBIfam" id="NF008242">
    <property type="entry name" value="PRK11018.1"/>
    <property type="match status" value="1"/>
</dbReference>
<dbReference type="Gene3D" id="3.30.110.40">
    <property type="entry name" value="TusA-like domain"/>
    <property type="match status" value="1"/>
</dbReference>
<dbReference type="PANTHER" id="PTHR33279">
    <property type="entry name" value="SULFUR CARRIER PROTEIN YEDF-RELATED"/>
    <property type="match status" value="1"/>
</dbReference>
<comment type="caution">
    <text evidence="3">The sequence shown here is derived from an EMBL/GenBank/DDBJ whole genome shotgun (WGS) entry which is preliminary data.</text>
</comment>
<dbReference type="Pfam" id="PF01206">
    <property type="entry name" value="TusA"/>
    <property type="match status" value="1"/>
</dbReference>
<gene>
    <name evidence="3" type="primary">yedF</name>
    <name evidence="3" type="ORF">D1Y85_02190</name>
</gene>
<dbReference type="RefSeq" id="WP_124149364.1">
    <property type="nucleotide sequence ID" value="NZ_RQIS01000001.1"/>
</dbReference>
<feature type="domain" description="UPF0033" evidence="2">
    <location>
        <begin position="12"/>
        <end position="36"/>
    </location>
</feature>
<dbReference type="SUPFAM" id="SSF64307">
    <property type="entry name" value="SirA-like"/>
    <property type="match status" value="1"/>
</dbReference>
<keyword evidence="4" id="KW-1185">Reference proteome</keyword>
<dbReference type="OrthoDB" id="5325383at2"/>
<protein>
    <submittedName>
        <fullName evidence="3">Putative sulfurtransferase YedF</fullName>
    </submittedName>
</protein>
<evidence type="ECO:0000313" key="3">
    <source>
        <dbReference type="EMBL" id="RQH09967.1"/>
    </source>
</evidence>
<dbReference type="EMBL" id="RQIS01000001">
    <property type="protein sequence ID" value="RQH09967.1"/>
    <property type="molecule type" value="Genomic_DNA"/>
</dbReference>
<proteinExistence type="inferred from homology"/>
<keyword evidence="3" id="KW-0808">Transferase</keyword>
<evidence type="ECO:0000256" key="1">
    <source>
        <dbReference type="ARBA" id="ARBA00008984"/>
    </source>
</evidence>
<reference evidence="3 4" key="1">
    <citation type="submission" date="2018-11" db="EMBL/GenBank/DDBJ databases">
        <title>Paraburkholderia sp. DHOA04, isolated from soil.</title>
        <authorList>
            <person name="Gao Z.-H."/>
            <person name="Qiu L.-H."/>
            <person name="Fu J.-C."/>
        </authorList>
    </citation>
    <scope>NUCLEOTIDE SEQUENCE [LARGE SCALE GENOMIC DNA]</scope>
    <source>
        <strain evidence="3 4">DHOA04</strain>
    </source>
</reference>
<dbReference type="InterPro" id="IPR036868">
    <property type="entry name" value="TusA-like_sf"/>
</dbReference>